<gene>
    <name evidence="1" type="ORF">ACFP85_12990</name>
</gene>
<dbReference type="RefSeq" id="WP_131258599.1">
    <property type="nucleotide sequence ID" value="NZ_JBHSUS010000001.1"/>
</dbReference>
<proteinExistence type="predicted"/>
<dbReference type="Proteomes" id="UP001596364">
    <property type="component" value="Unassembled WGS sequence"/>
</dbReference>
<organism evidence="1 2">
    <name type="scientific">Pseudobowmanella zhangzhouensis</name>
    <dbReference type="NCBI Taxonomy" id="1537679"/>
    <lineage>
        <taxon>Bacteria</taxon>
        <taxon>Pseudomonadati</taxon>
        <taxon>Pseudomonadota</taxon>
        <taxon>Gammaproteobacteria</taxon>
        <taxon>Alteromonadales</taxon>
        <taxon>Alteromonadaceae</taxon>
    </lineage>
</organism>
<name>A0ABW1XNZ4_9ALTE</name>
<accession>A0ABW1XNZ4</accession>
<evidence type="ECO:0000313" key="1">
    <source>
        <dbReference type="EMBL" id="MFC6441063.1"/>
    </source>
</evidence>
<comment type="caution">
    <text evidence="1">The sequence shown here is derived from an EMBL/GenBank/DDBJ whole genome shotgun (WGS) entry which is preliminary data.</text>
</comment>
<keyword evidence="2" id="KW-1185">Reference proteome</keyword>
<evidence type="ECO:0000313" key="2">
    <source>
        <dbReference type="Proteomes" id="UP001596364"/>
    </source>
</evidence>
<dbReference type="EMBL" id="JBHSUS010000001">
    <property type="protein sequence ID" value="MFC6441063.1"/>
    <property type="molecule type" value="Genomic_DNA"/>
</dbReference>
<protein>
    <submittedName>
        <fullName evidence="1">Uncharacterized protein</fullName>
    </submittedName>
</protein>
<sequence length="153" mass="17275">MQLNTDIFYTMTLSAIALGDPDSDAHHNAIVDAAKLAPKFPLVRMEETGDLELYEVFHLLDVTVWYSPSRNLYFFAHDLQPYYVTFHLEGDSTHHIWCDAVDDGNAEDAAVEVISETFNCDVNDVHIDTIIAGYQLKVQADKYLREVVSYTGA</sequence>
<reference evidence="2" key="1">
    <citation type="journal article" date="2019" name="Int. J. Syst. Evol. Microbiol.">
        <title>The Global Catalogue of Microorganisms (GCM) 10K type strain sequencing project: providing services to taxonomists for standard genome sequencing and annotation.</title>
        <authorList>
            <consortium name="The Broad Institute Genomics Platform"/>
            <consortium name="The Broad Institute Genome Sequencing Center for Infectious Disease"/>
            <person name="Wu L."/>
            <person name="Ma J."/>
        </authorList>
    </citation>
    <scope>NUCLEOTIDE SEQUENCE [LARGE SCALE GENOMIC DNA]</scope>
    <source>
        <strain evidence="2">CGMCC 1.16031</strain>
    </source>
</reference>